<keyword evidence="1" id="KW-0175">Coiled coil</keyword>
<evidence type="ECO:0000313" key="3">
    <source>
        <dbReference type="Proteomes" id="UP001162162"/>
    </source>
</evidence>
<sequence length="220" mass="25765">MERSKPQFDYEAILAACGIQGVHVKKTLEEKNEAGAKFREQLDVFKKLYEEKNEKDEKLTASKLVQKEYMHKLDKIIKKTQTLNVEAKQIQSENVELRRELQKQSDDLVNNNLRMDEQLKALHSQFEGETLSTLVEEVDRELSRYRDMEGQLQSTYEELKNTKPELEGYQRLPVLKCLSAEMAEDISLDEIEKEMAKKKRNIGFLKAEHEKKVALLQKFD</sequence>
<evidence type="ECO:0008006" key="4">
    <source>
        <dbReference type="Google" id="ProtNLM"/>
    </source>
</evidence>
<evidence type="ECO:0000313" key="2">
    <source>
        <dbReference type="EMBL" id="KAJ8951830.1"/>
    </source>
</evidence>
<accession>A0AAV8YJ42</accession>
<dbReference type="AlphaFoldDB" id="A0AAV8YJ42"/>
<keyword evidence="3" id="KW-1185">Reference proteome</keyword>
<organism evidence="2 3">
    <name type="scientific">Aromia moschata</name>
    <dbReference type="NCBI Taxonomy" id="1265417"/>
    <lineage>
        <taxon>Eukaryota</taxon>
        <taxon>Metazoa</taxon>
        <taxon>Ecdysozoa</taxon>
        <taxon>Arthropoda</taxon>
        <taxon>Hexapoda</taxon>
        <taxon>Insecta</taxon>
        <taxon>Pterygota</taxon>
        <taxon>Neoptera</taxon>
        <taxon>Endopterygota</taxon>
        <taxon>Coleoptera</taxon>
        <taxon>Polyphaga</taxon>
        <taxon>Cucujiformia</taxon>
        <taxon>Chrysomeloidea</taxon>
        <taxon>Cerambycidae</taxon>
        <taxon>Cerambycinae</taxon>
        <taxon>Callichromatini</taxon>
        <taxon>Aromia</taxon>
    </lineage>
</organism>
<protein>
    <recommendedName>
        <fullName evidence="4">Coiled-coil domain-containing protein 153</fullName>
    </recommendedName>
</protein>
<dbReference type="Proteomes" id="UP001162162">
    <property type="component" value="Unassembled WGS sequence"/>
</dbReference>
<gene>
    <name evidence="2" type="ORF">NQ318_019805</name>
</gene>
<reference evidence="2" key="1">
    <citation type="journal article" date="2023" name="Insect Mol. Biol.">
        <title>Genome sequencing provides insights into the evolution of gene families encoding plant cell wall-degrading enzymes in longhorned beetles.</title>
        <authorList>
            <person name="Shin N.R."/>
            <person name="Okamura Y."/>
            <person name="Kirsch R."/>
            <person name="Pauchet Y."/>
        </authorList>
    </citation>
    <scope>NUCLEOTIDE SEQUENCE</scope>
    <source>
        <strain evidence="2">AMC_N1</strain>
    </source>
</reference>
<feature type="coiled-coil region" evidence="1">
    <location>
        <begin position="80"/>
        <end position="118"/>
    </location>
</feature>
<proteinExistence type="predicted"/>
<dbReference type="EMBL" id="JAPWTK010000078">
    <property type="protein sequence ID" value="KAJ8951830.1"/>
    <property type="molecule type" value="Genomic_DNA"/>
</dbReference>
<name>A0AAV8YJ42_9CUCU</name>
<evidence type="ECO:0000256" key="1">
    <source>
        <dbReference type="SAM" id="Coils"/>
    </source>
</evidence>
<comment type="caution">
    <text evidence="2">The sequence shown here is derived from an EMBL/GenBank/DDBJ whole genome shotgun (WGS) entry which is preliminary data.</text>
</comment>